<evidence type="ECO:0000256" key="1">
    <source>
        <dbReference type="SAM" id="MobiDB-lite"/>
    </source>
</evidence>
<gene>
    <name evidence="2" type="ORF">CPUR_08671</name>
</gene>
<feature type="region of interest" description="Disordered" evidence="1">
    <location>
        <begin position="184"/>
        <end position="231"/>
    </location>
</feature>
<reference evidence="2 3" key="1">
    <citation type="journal article" date="2013" name="PLoS Genet.">
        <title>Plant-symbiotic fungi as chemical engineers: Multi-genome analysis of the Clavicipitaceae reveals dynamics of alkaloid loci.</title>
        <authorList>
            <person name="Schardl C.L."/>
            <person name="Young C.A."/>
            <person name="Hesse U."/>
            <person name="Amyotte S.G."/>
            <person name="Andreeva K."/>
            <person name="Calie P.J."/>
            <person name="Fleetwood D.J."/>
            <person name="Haws D.C."/>
            <person name="Moore N."/>
            <person name="Oeser B."/>
            <person name="Panaccione D.G."/>
            <person name="Schweri K.K."/>
            <person name="Voisey C.R."/>
            <person name="Farman M.L."/>
            <person name="Jaromczyk J.W."/>
            <person name="Roe B.A."/>
            <person name="O'Sullivan D.M."/>
            <person name="Scott B."/>
            <person name="Tudzynski P."/>
            <person name="An Z."/>
            <person name="Arnaoudova E.G."/>
            <person name="Bullock C.T."/>
            <person name="Charlton N.D."/>
            <person name="Chen L."/>
            <person name="Cox M."/>
            <person name="Dinkins R.D."/>
            <person name="Florea S."/>
            <person name="Glenn A.E."/>
            <person name="Gordon A."/>
            <person name="Gueldener U."/>
            <person name="Harris D.R."/>
            <person name="Hollin W."/>
            <person name="Jaromczyk J."/>
            <person name="Johnson R.D."/>
            <person name="Khan A.K."/>
            <person name="Leistner E."/>
            <person name="Leuchtmann A."/>
            <person name="Li C."/>
            <person name="Liu J."/>
            <person name="Liu J."/>
            <person name="Liu M."/>
            <person name="Mace W."/>
            <person name="Machado C."/>
            <person name="Nagabhyru P."/>
            <person name="Pan J."/>
            <person name="Schmid J."/>
            <person name="Sugawara K."/>
            <person name="Steiner U."/>
            <person name="Takach J.E."/>
            <person name="Tanaka E."/>
            <person name="Webb J.S."/>
            <person name="Wilson E.V."/>
            <person name="Wiseman J.L."/>
            <person name="Yoshida R."/>
            <person name="Zeng Z."/>
        </authorList>
    </citation>
    <scope>NUCLEOTIDE SEQUENCE [LARGE SCALE GENOMIC DNA]</scope>
    <source>
        <strain evidence="2 3">20.1</strain>
    </source>
</reference>
<evidence type="ECO:0000313" key="3">
    <source>
        <dbReference type="Proteomes" id="UP000016801"/>
    </source>
</evidence>
<name>M1WDD4_CLAP2</name>
<dbReference type="OrthoDB" id="4366649at2759"/>
<proteinExistence type="predicted"/>
<feature type="compositionally biased region" description="Basic and acidic residues" evidence="1">
    <location>
        <begin position="222"/>
        <end position="231"/>
    </location>
</feature>
<protein>
    <submittedName>
        <fullName evidence="2">Uncharacterized protein</fullName>
    </submittedName>
</protein>
<dbReference type="HOGENOM" id="CLU_783045_0_0_1"/>
<dbReference type="VEuPathDB" id="FungiDB:CPUR_08671"/>
<evidence type="ECO:0000313" key="2">
    <source>
        <dbReference type="EMBL" id="CCE34735.1"/>
    </source>
</evidence>
<dbReference type="EMBL" id="CAGA01000108">
    <property type="protein sequence ID" value="CCE34735.1"/>
    <property type="molecule type" value="Genomic_DNA"/>
</dbReference>
<keyword evidence="3" id="KW-1185">Reference proteome</keyword>
<organism evidence="2 3">
    <name type="scientific">Claviceps purpurea (strain 20.1)</name>
    <name type="common">Ergot fungus</name>
    <name type="synonym">Sphacelia segetum</name>
    <dbReference type="NCBI Taxonomy" id="1111077"/>
    <lineage>
        <taxon>Eukaryota</taxon>
        <taxon>Fungi</taxon>
        <taxon>Dikarya</taxon>
        <taxon>Ascomycota</taxon>
        <taxon>Pezizomycotina</taxon>
        <taxon>Sordariomycetes</taxon>
        <taxon>Hypocreomycetidae</taxon>
        <taxon>Hypocreales</taxon>
        <taxon>Clavicipitaceae</taxon>
        <taxon>Claviceps</taxon>
    </lineage>
</organism>
<comment type="caution">
    <text evidence="2">The sequence shown here is derived from an EMBL/GenBank/DDBJ whole genome shotgun (WGS) entry which is preliminary data.</text>
</comment>
<dbReference type="Proteomes" id="UP000016801">
    <property type="component" value="Unassembled WGS sequence"/>
</dbReference>
<dbReference type="AlphaFoldDB" id="M1WDD4"/>
<sequence>MSTQMEIDSGSEQLTNQMHHHLHLHLHLHPHHCSLPGRLCPSTTSSTGIRQCFKFWHTAITSKLRSDAAFIGNHEQQRVFVNGMLSMKVRRRVAPEHNNGPAVNYNPAHFLEYLGLIYNDSKAADRARNELECDLSFEVIAVCQNLNIASSPSKIWLKGKAFWAGSSGTDAGVGVDAGGGVVGRLRSRPERVGSHQAETKGAGEDHSHSERPEAGLRPSMRSGRDPKAGLRDAVAKWQTVADGTEDCDLRDKAWGRAAYTTPLQRDTDGDVQMTGVNATGFMNKKSKKTGNASAKAGTAVKWVSQAVLAQRREAGRARRPESVFAMSLRRRRTTPTATIRKKDLPSA</sequence>
<feature type="compositionally biased region" description="Basic and acidic residues" evidence="1">
    <location>
        <begin position="187"/>
        <end position="214"/>
    </location>
</feature>
<accession>M1WDD4</accession>